<evidence type="ECO:0000313" key="13">
    <source>
        <dbReference type="EMBL" id="QND70960.1"/>
    </source>
</evidence>
<dbReference type="NCBIfam" id="TIGR01245">
    <property type="entry name" value="trpD"/>
    <property type="match status" value="1"/>
</dbReference>
<dbReference type="RefSeq" id="WP_184516229.1">
    <property type="nucleotide sequence ID" value="NZ_CP050292.1"/>
</dbReference>
<dbReference type="GO" id="GO:0000287">
    <property type="term" value="F:magnesium ion binding"/>
    <property type="evidence" value="ECO:0007669"/>
    <property type="project" value="UniProtKB-UniRule"/>
</dbReference>
<dbReference type="InterPro" id="IPR005940">
    <property type="entry name" value="Anthranilate_Pribosyl_Tfrase"/>
</dbReference>
<feature type="binding site" evidence="9">
    <location>
        <position position="93"/>
    </location>
    <ligand>
        <name>Mg(2+)</name>
        <dbReference type="ChEBI" id="CHEBI:18420"/>
        <label>1</label>
    </ligand>
</feature>
<dbReference type="SUPFAM" id="SSF47648">
    <property type="entry name" value="Nucleoside phosphorylase/phosphoribosyltransferase N-terminal domain"/>
    <property type="match status" value="1"/>
</dbReference>
<feature type="region of interest" description="Disordered" evidence="10">
    <location>
        <begin position="249"/>
        <end position="268"/>
    </location>
</feature>
<evidence type="ECO:0000256" key="3">
    <source>
        <dbReference type="ARBA" id="ARBA00022676"/>
    </source>
</evidence>
<comment type="subunit">
    <text evidence="9">Homodimer.</text>
</comment>
<dbReference type="FunFam" id="3.40.1030.10:FF:000002">
    <property type="entry name" value="Anthranilate phosphoribosyltransferase"/>
    <property type="match status" value="1"/>
</dbReference>
<keyword evidence="5 9" id="KW-0822">Tryptophan biosynthesis</keyword>
<keyword evidence="2 9" id="KW-0028">Amino-acid biosynthesis</keyword>
<evidence type="ECO:0000256" key="4">
    <source>
        <dbReference type="ARBA" id="ARBA00022679"/>
    </source>
</evidence>
<keyword evidence="9" id="KW-0479">Metal-binding</keyword>
<dbReference type="Gene3D" id="1.20.970.10">
    <property type="entry name" value="Transferase, Pyrimidine Nucleoside Phosphorylase, Chain C"/>
    <property type="match status" value="1"/>
</dbReference>
<dbReference type="Proteomes" id="UP000515291">
    <property type="component" value="Chromosome"/>
</dbReference>
<comment type="caution">
    <text evidence="9">Lacks conserved residue(s) required for the propagation of feature annotation.</text>
</comment>
<feature type="domain" description="Glycosyl transferase family 3 N-terminal" evidence="12">
    <location>
        <begin position="6"/>
        <end position="66"/>
    </location>
</feature>
<evidence type="ECO:0000256" key="10">
    <source>
        <dbReference type="SAM" id="MobiDB-lite"/>
    </source>
</evidence>
<dbReference type="InterPro" id="IPR036320">
    <property type="entry name" value="Glycosyl_Trfase_fam3_N_dom_sf"/>
</dbReference>
<keyword evidence="6 9" id="KW-0057">Aromatic amino acid biosynthesis</keyword>
<feature type="binding site" evidence="9">
    <location>
        <position position="121"/>
    </location>
    <ligand>
        <name>5-phospho-alpha-D-ribose 1-diphosphate</name>
        <dbReference type="ChEBI" id="CHEBI:58017"/>
    </ligand>
</feature>
<dbReference type="SUPFAM" id="SSF52418">
    <property type="entry name" value="Nucleoside phosphorylase/phosphoribosyltransferase catalytic domain"/>
    <property type="match status" value="1"/>
</dbReference>
<evidence type="ECO:0000259" key="11">
    <source>
        <dbReference type="Pfam" id="PF00591"/>
    </source>
</evidence>
<feature type="binding site" evidence="9">
    <location>
        <position position="89"/>
    </location>
    <ligand>
        <name>5-phospho-alpha-D-ribose 1-diphosphate</name>
        <dbReference type="ChEBI" id="CHEBI:58017"/>
    </ligand>
</feature>
<name>A0A7G6TW28_9BRAD</name>
<dbReference type="GO" id="GO:0005829">
    <property type="term" value="C:cytosol"/>
    <property type="evidence" value="ECO:0007669"/>
    <property type="project" value="TreeGrafter"/>
</dbReference>
<dbReference type="KEGG" id="trb:HB776_06710"/>
<feature type="binding site" evidence="9">
    <location>
        <begin position="84"/>
        <end position="85"/>
    </location>
    <ligand>
        <name>5-phospho-alpha-D-ribose 1-diphosphate</name>
        <dbReference type="ChEBI" id="CHEBI:58017"/>
    </ligand>
</feature>
<sequence length="339" mass="34747">MDNLRAIIAKVATGASLSREEASAAFDSMMSGEATPSQMGGLLMALRVRGETVDEITGAVEVMRAKMLRVDAPAGAVDVVGTGGDGSGSVNVSTCASFIVAGCGVPVAKHGNRALSSRSGAADVLAALGVRIDLTPDDVSRCLKETGIGFMFAPAHHPAMKNVGPTRVELATRTIFNLLGPLSNPAGVTRQMVGVFSRQWVLPLAQVLKNLGSESAWVVHGSDGLDEITLTGPTFVAALENGNIRSFEISPEDAGLPRTGPDSLKGGDAQENAASLQAVLDGKPSAFRDVALLNAAAALIVAGKVKDVKEGVALGQKSLDSGAALEKLKRLVAVSNANL</sequence>
<feature type="binding site" evidence="9">
    <location>
        <position position="81"/>
    </location>
    <ligand>
        <name>anthranilate</name>
        <dbReference type="ChEBI" id="CHEBI:16567"/>
        <label>1</label>
    </ligand>
</feature>
<dbReference type="Pfam" id="PF00591">
    <property type="entry name" value="Glycos_transf_3"/>
    <property type="match status" value="1"/>
</dbReference>
<evidence type="ECO:0000256" key="5">
    <source>
        <dbReference type="ARBA" id="ARBA00022822"/>
    </source>
</evidence>
<evidence type="ECO:0000256" key="7">
    <source>
        <dbReference type="ARBA" id="ARBA00052328"/>
    </source>
</evidence>
<keyword evidence="9" id="KW-0460">Magnesium</keyword>
<feature type="binding site" evidence="9">
    <location>
        <begin position="109"/>
        <end position="117"/>
    </location>
    <ligand>
        <name>5-phospho-alpha-D-ribose 1-diphosphate</name>
        <dbReference type="ChEBI" id="CHEBI:58017"/>
    </ligand>
</feature>
<feature type="binding site" evidence="9">
    <location>
        <position position="81"/>
    </location>
    <ligand>
        <name>5-phospho-alpha-D-ribose 1-diphosphate</name>
        <dbReference type="ChEBI" id="CHEBI:58017"/>
    </ligand>
</feature>
<accession>A0A7G6TW28</accession>
<feature type="binding site" evidence="9">
    <location>
        <position position="226"/>
    </location>
    <ligand>
        <name>Mg(2+)</name>
        <dbReference type="ChEBI" id="CHEBI:18420"/>
        <label>2</label>
    </ligand>
</feature>
<evidence type="ECO:0000256" key="1">
    <source>
        <dbReference type="ARBA" id="ARBA00004907"/>
    </source>
</evidence>
<evidence type="ECO:0000256" key="6">
    <source>
        <dbReference type="ARBA" id="ARBA00023141"/>
    </source>
</evidence>
<dbReference type="InterPro" id="IPR035902">
    <property type="entry name" value="Nuc_phospho_transferase"/>
</dbReference>
<dbReference type="Gene3D" id="3.40.1030.10">
    <property type="entry name" value="Nucleoside phosphorylase/phosphoribosyltransferase catalytic domain"/>
    <property type="match status" value="1"/>
</dbReference>
<dbReference type="GO" id="GO:0004048">
    <property type="term" value="F:anthranilate phosphoribosyltransferase activity"/>
    <property type="evidence" value="ECO:0007669"/>
    <property type="project" value="UniProtKB-UniRule"/>
</dbReference>
<evidence type="ECO:0000256" key="9">
    <source>
        <dbReference type="HAMAP-Rule" id="MF_00211"/>
    </source>
</evidence>
<feature type="binding site" evidence="9">
    <location>
        <position position="167"/>
    </location>
    <ligand>
        <name>anthranilate</name>
        <dbReference type="ChEBI" id="CHEBI:16567"/>
        <label>2</label>
    </ligand>
</feature>
<dbReference type="EMBL" id="CP050292">
    <property type="protein sequence ID" value="QND70960.1"/>
    <property type="molecule type" value="Genomic_DNA"/>
</dbReference>
<dbReference type="UniPathway" id="UPA00035">
    <property type="reaction ID" value="UER00041"/>
</dbReference>
<feature type="domain" description="Glycosyl transferase family 3" evidence="11">
    <location>
        <begin position="76"/>
        <end position="325"/>
    </location>
</feature>
<dbReference type="AlphaFoldDB" id="A0A7G6TW28"/>
<evidence type="ECO:0000259" key="12">
    <source>
        <dbReference type="Pfam" id="PF02885"/>
    </source>
</evidence>
<feature type="binding site" evidence="9">
    <location>
        <position position="227"/>
    </location>
    <ligand>
        <name>Mg(2+)</name>
        <dbReference type="ChEBI" id="CHEBI:18420"/>
        <label>1</label>
    </ligand>
</feature>
<evidence type="ECO:0000256" key="8">
    <source>
        <dbReference type="ARBA" id="ARBA00061188"/>
    </source>
</evidence>
<comment type="similarity">
    <text evidence="9">Belongs to the anthranilate phosphoribosyltransferase family.</text>
</comment>
<feature type="binding site" evidence="9">
    <location>
        <begin position="91"/>
        <end position="94"/>
    </location>
    <ligand>
        <name>5-phospho-alpha-D-ribose 1-diphosphate</name>
        <dbReference type="ChEBI" id="CHEBI:58017"/>
    </ligand>
</feature>
<dbReference type="PANTHER" id="PTHR43285">
    <property type="entry name" value="ANTHRANILATE PHOSPHORIBOSYLTRANSFERASE"/>
    <property type="match status" value="1"/>
</dbReference>
<dbReference type="HAMAP" id="MF_00211">
    <property type="entry name" value="TrpD"/>
    <property type="match status" value="1"/>
</dbReference>
<dbReference type="InterPro" id="IPR000312">
    <property type="entry name" value="Glycosyl_Trfase_fam3"/>
</dbReference>
<comment type="cofactor">
    <cofactor evidence="9">
        <name>Mg(2+)</name>
        <dbReference type="ChEBI" id="CHEBI:18420"/>
    </cofactor>
    <text evidence="9">Binds 2 magnesium ions per monomer.</text>
</comment>
<dbReference type="Pfam" id="PF02885">
    <property type="entry name" value="Glycos_trans_3N"/>
    <property type="match status" value="1"/>
</dbReference>
<organism evidence="13 14">
    <name type="scientific">Tardiphaga robiniae</name>
    <dbReference type="NCBI Taxonomy" id="943830"/>
    <lineage>
        <taxon>Bacteria</taxon>
        <taxon>Pseudomonadati</taxon>
        <taxon>Pseudomonadota</taxon>
        <taxon>Alphaproteobacteria</taxon>
        <taxon>Hyphomicrobiales</taxon>
        <taxon>Nitrobacteraceae</taxon>
        <taxon>Tardiphaga</taxon>
    </lineage>
</organism>
<keyword evidence="3 9" id="KW-0328">Glycosyltransferase</keyword>
<dbReference type="InterPro" id="IPR017459">
    <property type="entry name" value="Glycosyl_Trfase_fam3_N_dom"/>
</dbReference>
<comment type="similarity">
    <text evidence="8">In the C-terminal section; belongs to the anthranilate phosphoribosyltransferase family.</text>
</comment>
<evidence type="ECO:0000256" key="2">
    <source>
        <dbReference type="ARBA" id="ARBA00022605"/>
    </source>
</evidence>
<keyword evidence="4 9" id="KW-0808">Transferase</keyword>
<comment type="function">
    <text evidence="9">Catalyzes the transfer of the phosphoribosyl group of 5-phosphorylribose-1-pyrophosphate (PRPP) to anthranilate to yield N-(5'-phosphoribosyl)-anthranilate (PRA).</text>
</comment>
<evidence type="ECO:0000313" key="14">
    <source>
        <dbReference type="Proteomes" id="UP000515291"/>
    </source>
</evidence>
<protein>
    <recommendedName>
        <fullName evidence="9">Anthranilate phosphoribosyltransferase</fullName>
        <ecNumber evidence="9">2.4.2.18</ecNumber>
    </recommendedName>
</protein>
<dbReference type="EC" id="2.4.2.18" evidence="9"/>
<dbReference type="GO" id="GO:0000162">
    <property type="term" value="P:L-tryptophan biosynthetic process"/>
    <property type="evidence" value="ECO:0007669"/>
    <property type="project" value="UniProtKB-UniRule"/>
</dbReference>
<proteinExistence type="inferred from homology"/>
<comment type="catalytic activity">
    <reaction evidence="7 9">
        <text>N-(5-phospho-beta-D-ribosyl)anthranilate + diphosphate = 5-phospho-alpha-D-ribose 1-diphosphate + anthranilate</text>
        <dbReference type="Rhea" id="RHEA:11768"/>
        <dbReference type="ChEBI" id="CHEBI:16567"/>
        <dbReference type="ChEBI" id="CHEBI:18277"/>
        <dbReference type="ChEBI" id="CHEBI:33019"/>
        <dbReference type="ChEBI" id="CHEBI:58017"/>
        <dbReference type="EC" id="2.4.2.18"/>
    </reaction>
</comment>
<gene>
    <name evidence="9 13" type="primary">trpD</name>
    <name evidence="13" type="ORF">HB776_06710</name>
</gene>
<comment type="pathway">
    <text evidence="1 9">Amino-acid biosynthesis; L-tryptophan biosynthesis; L-tryptophan from chorismate: step 2/5.</text>
</comment>
<reference evidence="14" key="1">
    <citation type="journal article" date="2020" name="Mol. Plant Microbe">
        <title>Rhizobial microsymbionts of the narrowly endemic Oxytropis species growing in Kamchatka are characterized by significant genetic diversity and possess a set of genes that are associated with T3SS and T6SS secretion systems and can affect the development of symbiosis.</title>
        <authorList>
            <person name="Safronova V."/>
            <person name="Guro P."/>
            <person name="Sazanova A."/>
            <person name="Kuznetsova I."/>
            <person name="Belimov A."/>
            <person name="Yakubov V."/>
            <person name="Chirak E."/>
            <person name="Afonin A."/>
            <person name="Gogolev Y."/>
            <person name="Andronov E."/>
            <person name="Tikhonovich I."/>
        </authorList>
    </citation>
    <scope>NUCLEOTIDE SEQUENCE [LARGE SCALE GENOMIC DNA]</scope>
    <source>
        <strain evidence="14">581</strain>
    </source>
</reference>
<dbReference type="PANTHER" id="PTHR43285:SF2">
    <property type="entry name" value="ANTHRANILATE PHOSPHORIBOSYLTRANSFERASE"/>
    <property type="match status" value="1"/>
</dbReference>
<feature type="binding site" evidence="9">
    <location>
        <position position="112"/>
    </location>
    <ligand>
        <name>anthranilate</name>
        <dbReference type="ChEBI" id="CHEBI:16567"/>
        <label>1</label>
    </ligand>
</feature>
<feature type="binding site" evidence="9">
    <location>
        <position position="227"/>
    </location>
    <ligand>
        <name>Mg(2+)</name>
        <dbReference type="ChEBI" id="CHEBI:18420"/>
        <label>2</label>
    </ligand>
</feature>